<dbReference type="PANTHER" id="PTHR46060:SF1">
    <property type="entry name" value="MARINER MOS1 TRANSPOSASE-LIKE PROTEIN"/>
    <property type="match status" value="1"/>
</dbReference>
<dbReference type="InterPro" id="IPR052709">
    <property type="entry name" value="Transposase-MT_Hybrid"/>
</dbReference>
<gene>
    <name evidence="1" type="primary">Necator_chrV.g20716</name>
    <name evidence="1" type="ORF">RB195_015923</name>
</gene>
<dbReference type="InterPro" id="IPR036397">
    <property type="entry name" value="RNaseH_sf"/>
</dbReference>
<proteinExistence type="predicted"/>
<evidence type="ECO:0000313" key="1">
    <source>
        <dbReference type="EMBL" id="KAK6758400.1"/>
    </source>
</evidence>
<dbReference type="EMBL" id="JAVFWL010000005">
    <property type="protein sequence ID" value="KAK6758400.1"/>
    <property type="molecule type" value="Genomic_DNA"/>
</dbReference>
<organism evidence="1 2">
    <name type="scientific">Necator americanus</name>
    <name type="common">Human hookworm</name>
    <dbReference type="NCBI Taxonomy" id="51031"/>
    <lineage>
        <taxon>Eukaryota</taxon>
        <taxon>Metazoa</taxon>
        <taxon>Ecdysozoa</taxon>
        <taxon>Nematoda</taxon>
        <taxon>Chromadorea</taxon>
        <taxon>Rhabditida</taxon>
        <taxon>Rhabditina</taxon>
        <taxon>Rhabditomorpha</taxon>
        <taxon>Strongyloidea</taxon>
        <taxon>Ancylostomatidae</taxon>
        <taxon>Bunostominae</taxon>
        <taxon>Necator</taxon>
    </lineage>
</organism>
<comment type="caution">
    <text evidence="1">The sequence shown here is derived from an EMBL/GenBank/DDBJ whole genome shotgun (WGS) entry which is preliminary data.</text>
</comment>
<sequence>MLSVWWGVHRIYRFELLPDNTTVTAEVHCAQLQRLADKIHKEHSKLDKVCLLHGNARPRIAKKAFQKILELGLEVLRHSPCSPDLDSSDYHLFRLLQHHLGEKRYDYRDHLENDLQAFFVSMSPEFYAKRNRDLVRRWQKAVDVDGDISSNNKMLLKSCVALKFCRISADTFRIP</sequence>
<dbReference type="Gene3D" id="3.30.420.10">
    <property type="entry name" value="Ribonuclease H-like superfamily/Ribonuclease H"/>
    <property type="match status" value="1"/>
</dbReference>
<dbReference type="PANTHER" id="PTHR46060">
    <property type="entry name" value="MARINER MOS1 TRANSPOSASE-LIKE PROTEIN"/>
    <property type="match status" value="1"/>
</dbReference>
<evidence type="ECO:0000313" key="2">
    <source>
        <dbReference type="Proteomes" id="UP001303046"/>
    </source>
</evidence>
<dbReference type="Proteomes" id="UP001303046">
    <property type="component" value="Unassembled WGS sequence"/>
</dbReference>
<dbReference type="InterPro" id="IPR001888">
    <property type="entry name" value="Transposase_1"/>
</dbReference>
<accession>A0ABR1E7Y2</accession>
<protein>
    <recommendedName>
        <fullName evidence="3">Histone-lysine N-methyltransferase SETMAR</fullName>
    </recommendedName>
</protein>
<dbReference type="Pfam" id="PF01359">
    <property type="entry name" value="Transposase_1"/>
    <property type="match status" value="1"/>
</dbReference>
<name>A0ABR1E7Y2_NECAM</name>
<evidence type="ECO:0008006" key="3">
    <source>
        <dbReference type="Google" id="ProtNLM"/>
    </source>
</evidence>
<keyword evidence="2" id="KW-1185">Reference proteome</keyword>
<reference evidence="1 2" key="1">
    <citation type="submission" date="2023-08" db="EMBL/GenBank/DDBJ databases">
        <title>A Necator americanus chromosomal reference genome.</title>
        <authorList>
            <person name="Ilik V."/>
            <person name="Petrzelkova K.J."/>
            <person name="Pardy F."/>
            <person name="Fuh T."/>
            <person name="Niatou-Singa F.S."/>
            <person name="Gouil Q."/>
            <person name="Baker L."/>
            <person name="Ritchie M.E."/>
            <person name="Jex A.R."/>
            <person name="Gazzola D."/>
            <person name="Li H."/>
            <person name="Toshio Fujiwara R."/>
            <person name="Zhan B."/>
            <person name="Aroian R.V."/>
            <person name="Pafco B."/>
            <person name="Schwarz E.M."/>
        </authorList>
    </citation>
    <scope>NUCLEOTIDE SEQUENCE [LARGE SCALE GENOMIC DNA]</scope>
    <source>
        <strain evidence="1 2">Aroian</strain>
        <tissue evidence="1">Whole animal</tissue>
    </source>
</reference>